<keyword evidence="8" id="KW-0902">Two-component regulatory system</keyword>
<keyword evidence="5" id="KW-0547">Nucleotide-binding</keyword>
<evidence type="ECO:0000313" key="13">
    <source>
        <dbReference type="Proteomes" id="UP001595891"/>
    </source>
</evidence>
<evidence type="ECO:0000256" key="1">
    <source>
        <dbReference type="ARBA" id="ARBA00000085"/>
    </source>
</evidence>
<dbReference type="SUPFAM" id="SSF55874">
    <property type="entry name" value="ATPase domain of HSP90 chaperone/DNA topoisomerase II/histidine kinase"/>
    <property type="match status" value="1"/>
</dbReference>
<dbReference type="EMBL" id="JBHSFN010000002">
    <property type="protein sequence ID" value="MFC4585409.1"/>
    <property type="molecule type" value="Genomic_DNA"/>
</dbReference>
<feature type="transmembrane region" description="Helical" evidence="9">
    <location>
        <begin position="122"/>
        <end position="149"/>
    </location>
</feature>
<evidence type="ECO:0000256" key="4">
    <source>
        <dbReference type="ARBA" id="ARBA00022679"/>
    </source>
</evidence>
<keyword evidence="7" id="KW-0067">ATP-binding</keyword>
<evidence type="ECO:0000256" key="5">
    <source>
        <dbReference type="ARBA" id="ARBA00022741"/>
    </source>
</evidence>
<feature type="domain" description="Signal transduction histidine kinase subgroup 3 dimerisation and phosphoacceptor" evidence="10">
    <location>
        <begin position="223"/>
        <end position="290"/>
    </location>
</feature>
<protein>
    <recommendedName>
        <fullName evidence="2">histidine kinase</fullName>
        <ecNumber evidence="2">2.7.13.3</ecNumber>
    </recommendedName>
</protein>
<dbReference type="Gene3D" id="3.30.565.10">
    <property type="entry name" value="Histidine kinase-like ATPase, C-terminal domain"/>
    <property type="match status" value="1"/>
</dbReference>
<keyword evidence="9" id="KW-1133">Transmembrane helix</keyword>
<dbReference type="Gene3D" id="1.20.5.1930">
    <property type="match status" value="1"/>
</dbReference>
<dbReference type="InterPro" id="IPR025828">
    <property type="entry name" value="Put_sensor_dom"/>
</dbReference>
<keyword evidence="6 12" id="KW-0418">Kinase</keyword>
<name>A0ABV9E8W5_9ACTN</name>
<evidence type="ECO:0000256" key="9">
    <source>
        <dbReference type="SAM" id="Phobius"/>
    </source>
</evidence>
<proteinExistence type="predicted"/>
<evidence type="ECO:0000256" key="2">
    <source>
        <dbReference type="ARBA" id="ARBA00012438"/>
    </source>
</evidence>
<sequence length="412" mass="43520">MTYAEVTTPWDRLRVHWSARSWLRTFHVATGVPIALLSVAVIAGLTFVALVLAWTLVVPAIALPLLFWSVPRLTRLQRARFAAFLDVDIPPVPAPSGDGDLFRRLIRPARARSTWRQIAYHLLAPLISAAGLLTVLVAWSAFLVTAALAVQMWAVGGGWRGALPAVVALALSVAAPALARGIAALDVIAAEALLGPSLSEQLAQRVETLQESRADVIDAADAERRRIERDLHDGAQQRLVSLAMNLGMARASLSGPPSPLQEVIVRSHEEAKQALKELRDLVRGLHPAVLTDEGLDAALSGLATRSPLPVRLRVEVPGRVSPTIEAVAFFVVSEALANVAKHSGASGAEVLAWREGDVLRLEVVDDGLGGAEPGGGTGLRGLAQRVGSVDGTLGVDSPPGGPTRISVELPCA</sequence>
<dbReference type="InterPro" id="IPR011712">
    <property type="entry name" value="Sig_transdc_His_kin_sub3_dim/P"/>
</dbReference>
<dbReference type="CDD" id="cd16917">
    <property type="entry name" value="HATPase_UhpB-NarQ-NarX-like"/>
    <property type="match status" value="1"/>
</dbReference>
<evidence type="ECO:0000256" key="3">
    <source>
        <dbReference type="ARBA" id="ARBA00022553"/>
    </source>
</evidence>
<feature type="transmembrane region" description="Helical" evidence="9">
    <location>
        <begin position="22"/>
        <end position="45"/>
    </location>
</feature>
<comment type="catalytic activity">
    <reaction evidence="1">
        <text>ATP + protein L-histidine = ADP + protein N-phospho-L-histidine.</text>
        <dbReference type="EC" id="2.7.13.3"/>
    </reaction>
</comment>
<dbReference type="Pfam" id="PF07730">
    <property type="entry name" value="HisKA_3"/>
    <property type="match status" value="1"/>
</dbReference>
<evidence type="ECO:0000256" key="8">
    <source>
        <dbReference type="ARBA" id="ARBA00023012"/>
    </source>
</evidence>
<keyword evidence="3" id="KW-0597">Phosphoprotein</keyword>
<evidence type="ECO:0000256" key="7">
    <source>
        <dbReference type="ARBA" id="ARBA00022840"/>
    </source>
</evidence>
<keyword evidence="4" id="KW-0808">Transferase</keyword>
<dbReference type="PANTHER" id="PTHR24421">
    <property type="entry name" value="NITRATE/NITRITE SENSOR PROTEIN NARX-RELATED"/>
    <property type="match status" value="1"/>
</dbReference>
<feature type="domain" description="Putative sensor" evidence="11">
    <location>
        <begin position="27"/>
        <end position="194"/>
    </location>
</feature>
<dbReference type="EC" id="2.7.13.3" evidence="2"/>
<organism evidence="12 13">
    <name type="scientific">Sphaerisporangium corydalis</name>
    <dbReference type="NCBI Taxonomy" id="1441875"/>
    <lineage>
        <taxon>Bacteria</taxon>
        <taxon>Bacillati</taxon>
        <taxon>Actinomycetota</taxon>
        <taxon>Actinomycetes</taxon>
        <taxon>Streptosporangiales</taxon>
        <taxon>Streptosporangiaceae</taxon>
        <taxon>Sphaerisporangium</taxon>
    </lineage>
</organism>
<dbReference type="Pfam" id="PF13796">
    <property type="entry name" value="Sensor"/>
    <property type="match status" value="1"/>
</dbReference>
<dbReference type="RefSeq" id="WP_262850761.1">
    <property type="nucleotide sequence ID" value="NZ_JANZYP010000117.1"/>
</dbReference>
<dbReference type="GO" id="GO:0016301">
    <property type="term" value="F:kinase activity"/>
    <property type="evidence" value="ECO:0007669"/>
    <property type="project" value="UniProtKB-KW"/>
</dbReference>
<dbReference type="PANTHER" id="PTHR24421:SF10">
    <property type="entry name" value="NITRATE_NITRITE SENSOR PROTEIN NARQ"/>
    <property type="match status" value="1"/>
</dbReference>
<accession>A0ABV9E8W5</accession>
<keyword evidence="13" id="KW-1185">Reference proteome</keyword>
<reference evidence="13" key="1">
    <citation type="journal article" date="2019" name="Int. J. Syst. Evol. Microbiol.">
        <title>The Global Catalogue of Microorganisms (GCM) 10K type strain sequencing project: providing services to taxonomists for standard genome sequencing and annotation.</title>
        <authorList>
            <consortium name="The Broad Institute Genomics Platform"/>
            <consortium name="The Broad Institute Genome Sequencing Center for Infectious Disease"/>
            <person name="Wu L."/>
            <person name="Ma J."/>
        </authorList>
    </citation>
    <scope>NUCLEOTIDE SEQUENCE [LARGE SCALE GENOMIC DNA]</scope>
    <source>
        <strain evidence="13">CCUG 49560</strain>
    </source>
</reference>
<comment type="caution">
    <text evidence="12">The sequence shown here is derived from an EMBL/GenBank/DDBJ whole genome shotgun (WGS) entry which is preliminary data.</text>
</comment>
<feature type="transmembrane region" description="Helical" evidence="9">
    <location>
        <begin position="51"/>
        <end position="70"/>
    </location>
</feature>
<dbReference type="InterPro" id="IPR050482">
    <property type="entry name" value="Sensor_HK_TwoCompSys"/>
</dbReference>
<evidence type="ECO:0000259" key="11">
    <source>
        <dbReference type="Pfam" id="PF13796"/>
    </source>
</evidence>
<feature type="transmembrane region" description="Helical" evidence="9">
    <location>
        <begin position="161"/>
        <end position="179"/>
    </location>
</feature>
<dbReference type="Proteomes" id="UP001595891">
    <property type="component" value="Unassembled WGS sequence"/>
</dbReference>
<keyword evidence="9" id="KW-0812">Transmembrane</keyword>
<keyword evidence="9" id="KW-0472">Membrane</keyword>
<dbReference type="InterPro" id="IPR036890">
    <property type="entry name" value="HATPase_C_sf"/>
</dbReference>
<gene>
    <name evidence="12" type="ORF">ACFO8L_04975</name>
</gene>
<evidence type="ECO:0000256" key="6">
    <source>
        <dbReference type="ARBA" id="ARBA00022777"/>
    </source>
</evidence>
<evidence type="ECO:0000259" key="10">
    <source>
        <dbReference type="Pfam" id="PF07730"/>
    </source>
</evidence>
<evidence type="ECO:0000313" key="12">
    <source>
        <dbReference type="EMBL" id="MFC4585409.1"/>
    </source>
</evidence>